<feature type="compositionally biased region" description="Pro residues" evidence="5">
    <location>
        <begin position="289"/>
        <end position="304"/>
    </location>
</feature>
<dbReference type="EMBL" id="BLQM01000277">
    <property type="protein sequence ID" value="GMH80169.1"/>
    <property type="molecule type" value="Genomic_DNA"/>
</dbReference>
<proteinExistence type="predicted"/>
<evidence type="ECO:0000256" key="1">
    <source>
        <dbReference type="ARBA" id="ARBA00004496"/>
    </source>
</evidence>
<dbReference type="InterPro" id="IPR024372">
    <property type="entry name" value="Ecm29_N"/>
</dbReference>
<accession>A0A9W7B5B7</accession>
<dbReference type="GO" id="GO:0000502">
    <property type="term" value="C:proteasome complex"/>
    <property type="evidence" value="ECO:0007669"/>
    <property type="project" value="UniProtKB-KW"/>
</dbReference>
<evidence type="ECO:0000259" key="7">
    <source>
        <dbReference type="Pfam" id="PF24492"/>
    </source>
</evidence>
<evidence type="ECO:0000259" key="6">
    <source>
        <dbReference type="Pfam" id="PF13001"/>
    </source>
</evidence>
<comment type="subcellular location">
    <subcellularLocation>
        <location evidence="1">Cytoplasm</location>
    </subcellularLocation>
</comment>
<dbReference type="Gene3D" id="1.25.10.10">
    <property type="entry name" value="Leucine-rich Repeat Variant"/>
    <property type="match status" value="2"/>
</dbReference>
<evidence type="ECO:0000256" key="5">
    <source>
        <dbReference type="SAM" id="MobiDB-lite"/>
    </source>
</evidence>
<gene>
    <name evidence="8" type="ORF">TL16_g08431</name>
</gene>
<evidence type="ECO:0000256" key="2">
    <source>
        <dbReference type="ARBA" id="ARBA00022490"/>
    </source>
</evidence>
<dbReference type="GO" id="GO:0005737">
    <property type="term" value="C:cytoplasm"/>
    <property type="evidence" value="ECO:0007669"/>
    <property type="project" value="UniProtKB-SubCell"/>
</dbReference>
<reference evidence="9" key="1">
    <citation type="journal article" date="2023" name="Commun. Biol.">
        <title>Genome analysis of Parmales, the sister group of diatoms, reveals the evolutionary specialization of diatoms from phago-mixotrophs to photoautotrophs.</title>
        <authorList>
            <person name="Ban H."/>
            <person name="Sato S."/>
            <person name="Yoshikawa S."/>
            <person name="Yamada K."/>
            <person name="Nakamura Y."/>
            <person name="Ichinomiya M."/>
            <person name="Sato N."/>
            <person name="Blanc-Mathieu R."/>
            <person name="Endo H."/>
            <person name="Kuwata A."/>
            <person name="Ogata H."/>
        </authorList>
    </citation>
    <scope>NUCLEOTIDE SEQUENCE [LARGE SCALE GENOMIC DNA]</scope>
</reference>
<dbReference type="GO" id="GO:0043248">
    <property type="term" value="P:proteasome assembly"/>
    <property type="evidence" value="ECO:0007669"/>
    <property type="project" value="InterPro"/>
</dbReference>
<dbReference type="Proteomes" id="UP001162640">
    <property type="component" value="Unassembled WGS sequence"/>
</dbReference>
<sequence>MRIRIAKSTIILACNITLETPNALLHFAVYYSDQRASTSFTSSCFNTLKSFVSKLFSLIDLELAELLFNPTMSETNSMKEDPPSPSSNSATELQSLQRISHRLVLTDSPEKFTSIISKLLPKLLTYLGKPTNTPPIQSQLLQIISQIIQRCKTSPPNTVHLPLSSLLSLLYSPTSKSLLPLSSYTLNFTLAFLELSLPTSSLPLSSTLPTLITLFNSLPKFSKQGDQLSYIILECIYNDESNTVGEEIAEVLGKSKGVDSNLFDFFIDVLVYKPAQIILPASPSSSTPPTNPPTSTPPTTPAIPPFGMTSTGLTRLLSRRPYGFKSSSTLTAYKNKVINFVSPNRGGCWRKYHATTLTKSHFDLAHSSLSNLNPLGSAYICTLKLTKLTLGSISKPKPEDRRGLSPRQASNVMEFMCKYILVPSPDLFFEKGKNGLVLLTLLFTLSKKGYGSIDEKFFYSARAVAALDCLLNNYVSSPLSSQVLKTLIPILWNACASTKKSTRLSGVRWIGGCLGGEREGVQMLVFLSGDEDTEIGEEARKRVDSGTYQFNTLSELLLVPSSTSKRPTFPNFNSRSKAVTIKLLTTCYSKESSSDINLKNLLTAVLEIIKEPPNAASGRKTRLLDTCTHCLKSLLVDSSFTKKYILESRIITLKQFINLSISSSTSVSRKNLSIIFTRLLDNDENYDNDLVDKSLELCVTKLNFNRIFNASEANGAANLSSYVIDLVFRRGEVNDKIGEVIELLGKGLLHSDQISSSSCANALAIIFSSKIARGGDLLCKIAGEVMNCLNGVIKKYGISIEHHDVTRLSPFIKTAGVVLNSTHSLSLDDEDQVEELIDTLFNVLGSESYKKSNDIALTVGEALATYVDCVGHRVTKPLLKLEKLDEDYDSNYDKTLRKWERPIYRLLTKEYKAHNPQTRTASYSVLFAVVARGGEVGEEDKSNQFVKLLEQLVEVFQGYFVKGLKDDKGKQLSRECCCRGLAACYGFSKTLGSTFSTEINESLLKAFGQTTNHGGSAMMETREQEAVRRIQNAETEAEGRDALNAFLENGGGGPTAVEGGQAGVSEAALGAYREMAAAAIAVGGGNKGGGSTNVLYYLICLSTTHVVWSLEENKKYAASKLLKDDGVDGVDGGGVDLKALQVTLKPHLSKLAPKLLRACHDPNAQTREQMTLLWNSITGGKAEGRAVIKDNLSGTIDALCKDACSTLWRSRVGGCGALGEIIVGRGWEELGGGGSILDEDFVETKTAAGRLLTLWRVTMRALDDVRGNVRDSGENLGKSLRSLTIRLCDCKTAGISNEEGEFATSTILNWLIKHGLNQPCTEATQICISTLLGVVEVARAETLQPILPPLIGQLVCAMSGLEPSVLNYLQLRMGGEGGTESGERLESLRLQMAQNGPIGDALNKCVDVIKFSKLETKREVVRELGVALRNSVGAVSRCAVADTVNTLVNSSPEAFKSVQIGNPNCVKLLRALYFASERERGTGARDKLVFALGNLSSLAPEGAVRVLIAKLCDNYERACSSNGSLNGRRAASAAVAAIASRSPICFADGGKKDLFARRVLPVSFVGSFDSDEAVQNSWAKVWEEGGGAYMEANVVDETKFGVRLEEKLLGFVVSCVIEGLEDVSWSMRKSACQAVSKLIDSTILGPFSDGKNERTVRRCAQAARVVEKMVQCASSRCWNGKNVLLEALAGVLAVWLKGGEGERNISFFDSEEDLFLGDGFFGRVAGMGGEEEEEEEEEGVRMEIDKEEDGEGGEEEEGASDGVVLAGEEEGRSVSLSYLGLCKLMVGQSNKTSTASFSLTYRVAAVEALAKIVGAFSDKKKQAVWTELTSTLALDEDLKPVLVAKRVVCTKELIYAGIDGVEGLALKYQTLSKHSAWTVREASCLFVGKLAELAGGLDRRVMTVLNDIVVTTLKDRKYAKCRVAGLKILKSLLGRAEREKEFLLPFVEGWEKVIKRSMGEENIGVTGVASEVGVLLSRL</sequence>
<dbReference type="GO" id="GO:0060090">
    <property type="term" value="F:molecular adaptor activity"/>
    <property type="evidence" value="ECO:0007669"/>
    <property type="project" value="InterPro"/>
</dbReference>
<keyword evidence="3" id="KW-0677">Repeat</keyword>
<feature type="compositionally biased region" description="Acidic residues" evidence="5">
    <location>
        <begin position="1745"/>
        <end position="1759"/>
    </location>
</feature>
<organism evidence="8 9">
    <name type="scientific">Triparma laevis f. inornata</name>
    <dbReference type="NCBI Taxonomy" id="1714386"/>
    <lineage>
        <taxon>Eukaryota</taxon>
        <taxon>Sar</taxon>
        <taxon>Stramenopiles</taxon>
        <taxon>Ochrophyta</taxon>
        <taxon>Bolidophyceae</taxon>
        <taxon>Parmales</taxon>
        <taxon>Triparmaceae</taxon>
        <taxon>Triparma</taxon>
    </lineage>
</organism>
<protein>
    <submittedName>
        <fullName evidence="8">Uncharacterized protein</fullName>
    </submittedName>
</protein>
<evidence type="ECO:0000256" key="3">
    <source>
        <dbReference type="ARBA" id="ARBA00022737"/>
    </source>
</evidence>
<comment type="caution">
    <text evidence="8">The sequence shown here is derived from an EMBL/GenBank/DDBJ whole genome shotgun (WGS) entry which is preliminary data.</text>
</comment>
<dbReference type="InterPro" id="IPR016024">
    <property type="entry name" value="ARM-type_fold"/>
</dbReference>
<dbReference type="SUPFAM" id="SSF48371">
    <property type="entry name" value="ARM repeat"/>
    <property type="match status" value="2"/>
</dbReference>
<feature type="region of interest" description="Disordered" evidence="5">
    <location>
        <begin position="282"/>
        <end position="305"/>
    </location>
</feature>
<dbReference type="Pfam" id="PF13001">
    <property type="entry name" value="ECM29_N"/>
    <property type="match status" value="1"/>
</dbReference>
<evidence type="ECO:0000256" key="4">
    <source>
        <dbReference type="ARBA" id="ARBA00022942"/>
    </source>
</evidence>
<feature type="region of interest" description="Disordered" evidence="5">
    <location>
        <begin position="1728"/>
        <end position="1762"/>
    </location>
</feature>
<dbReference type="PANTHER" id="PTHR23346">
    <property type="entry name" value="TRANSLATIONAL ACTIVATOR GCN1-RELATED"/>
    <property type="match status" value="1"/>
</dbReference>
<feature type="domain" description="Proteasome component Ecm29 N-terminal" evidence="6">
    <location>
        <begin position="96"/>
        <end position="342"/>
    </location>
</feature>
<evidence type="ECO:0000313" key="8">
    <source>
        <dbReference type="EMBL" id="GMH80169.1"/>
    </source>
</evidence>
<dbReference type="Pfam" id="PF24492">
    <property type="entry name" value="HEAT_ECM29"/>
    <property type="match status" value="1"/>
</dbReference>
<name>A0A9W7B5B7_9STRA</name>
<dbReference type="GO" id="GO:0036503">
    <property type="term" value="P:ERAD pathway"/>
    <property type="evidence" value="ECO:0007669"/>
    <property type="project" value="TreeGrafter"/>
</dbReference>
<dbReference type="InterPro" id="IPR055443">
    <property type="entry name" value="HEAT_ECM29"/>
</dbReference>
<evidence type="ECO:0000313" key="9">
    <source>
        <dbReference type="Proteomes" id="UP001162640"/>
    </source>
</evidence>
<keyword evidence="2" id="KW-0963">Cytoplasm</keyword>
<keyword evidence="4" id="KW-0647">Proteasome</keyword>
<dbReference type="InterPro" id="IPR011989">
    <property type="entry name" value="ARM-like"/>
</dbReference>
<dbReference type="GO" id="GO:0005634">
    <property type="term" value="C:nucleus"/>
    <property type="evidence" value="ECO:0007669"/>
    <property type="project" value="TreeGrafter"/>
</dbReference>
<dbReference type="PANTHER" id="PTHR23346:SF19">
    <property type="entry name" value="PROTEASOME ADAPTER AND SCAFFOLD PROTEIN ECM29"/>
    <property type="match status" value="1"/>
</dbReference>
<feature type="compositionally biased region" description="Acidic residues" evidence="5">
    <location>
        <begin position="1729"/>
        <end position="1738"/>
    </location>
</feature>
<feature type="domain" description="Proteasome adapter and scaffold protein ECM29 HEAT-repeat" evidence="7">
    <location>
        <begin position="1343"/>
        <end position="1515"/>
    </location>
</feature>